<evidence type="ECO:0000313" key="3">
    <source>
        <dbReference type="EMBL" id="CAL8126526.1"/>
    </source>
</evidence>
<protein>
    <submittedName>
        <fullName evidence="3">Uncharacterized protein</fullName>
    </submittedName>
</protein>
<feature type="compositionally biased region" description="Acidic residues" evidence="2">
    <location>
        <begin position="1326"/>
        <end position="1335"/>
    </location>
</feature>
<proteinExistence type="predicted"/>
<sequence>MENSDIGVSPPTVNDADPLEQKKDSIKRTSKAAKEIAPVSEEKPKDAAISSTGTKSTARASKVINATVRELEAHSGPQSILSHPPANVQIVEHGSKLEIHSQEEIVENHSKHHGHIHIGENEVKVEVLTQEEIDDLEHHKKHHPHIHIGVNEVKVEVHTQDEIDEEFANHDEQNQTHHHHHFHQAHVHMDNEGAKAADMQDSLNKEQSDQTIKNQHHALARGEVITVYPADHKRSSQQNPTSEEKVAKVEVRKSVVRRQSEIPMSKRGVRMSIVGAEGNGHADDENVLEIENDLDDDNKSIDIFAAEGMFDDEFERKREKQQRKIQINKGALKTLQQVFSKDDKKQDFFLESVLASHHMKELTSRYGSKQKNVRQFFLESVDADTRAAVFGPTQLQDAKESFRRPEPKKLPVTAIADFDEDTGLAGEPEAKIPTCCRKRTPDMPIGDGLDDDFWEPLYKVEEEQGLYRDDLCDGGREKTIFEILHSNWKQKPLKRLGPETTKKPSVIQQSLEPFPDKYLEQGVQEVIQSEAVKRLWDIINAQLELFNSKDPIAYEMFGVLFDEVRNFVKLPEEDITDFNNGIWEPEPLDERKILLMEPSEKLLTRFGVYQKAFCFMAQHFETMTPLLAEIKQAYEDVFEKGEKETLEVEKEKMEELELRQTLGNYVRYTDKAGHRLLVQVKAEAHALQEHLQWQHHTLHTILGMLWKMRSSLKVTSWAVTQLKGLHKTKIEALAREIVSTQGQMLFDMALPGKYTEIMQRIRNQADPKEIRQMLLAVRRQLKKAHKKIVIYEADYADTVPKSEFEVPQKKFSIISKKNQALQETCNSLKNQRQLRKQGIAALKSDIYETSGLVKDLRRKPTPRPSWTKISNEWPEGQSKFLQIREGNSTRGVINKVVEKLTGKTVGEINIYMKPLGRGDHVPPYLRYDRPLLDRSFTAAEAGWFVKDIWQKRVEIVKLYRIIKQARREEEDGIASYPEDLQYEYPVVGNFPQYVTEYFEKRCHLEQIRMEWVYNLMDACRRHSYDGKLAQFKGTLDGYIDESIYHLFQMELDKLRDISYAKANESYEHKGYVQWPDVIKNIHKLYPNKTEEEVAAINQLGMSLGVRGNWAVVRVQLLFEADDNGKESDFIELLYKQFENERHLYIRDIYMEMLTELGISEKLLEHKDDPVWQTDVSMHMFYAGVTSVDPTIPDSKLIAYLAWVYLGVTALPGVASLGTKLVDFLRERAYLTEADLEKYNEDEDIEFENCIKEIKDYEDEESTMDKLDLKKRRLTTKKLKFASLRQVMDRLYSGPFMRFGLRVLKTKPEQDGDTETEKRKGVKQGQEEDDGEEDGTDVAVADI</sequence>
<feature type="region of interest" description="Disordered" evidence="2">
    <location>
        <begin position="1303"/>
        <end position="1342"/>
    </location>
</feature>
<organism evidence="3 4">
    <name type="scientific">Orchesella dallaii</name>
    <dbReference type="NCBI Taxonomy" id="48710"/>
    <lineage>
        <taxon>Eukaryota</taxon>
        <taxon>Metazoa</taxon>
        <taxon>Ecdysozoa</taxon>
        <taxon>Arthropoda</taxon>
        <taxon>Hexapoda</taxon>
        <taxon>Collembola</taxon>
        <taxon>Entomobryomorpha</taxon>
        <taxon>Entomobryoidea</taxon>
        <taxon>Orchesellidae</taxon>
        <taxon>Orchesellinae</taxon>
        <taxon>Orchesella</taxon>
    </lineage>
</organism>
<dbReference type="Proteomes" id="UP001642540">
    <property type="component" value="Unassembled WGS sequence"/>
</dbReference>
<accession>A0ABP1RCV0</accession>
<feature type="compositionally biased region" description="Basic and acidic residues" evidence="2">
    <location>
        <begin position="1305"/>
        <end position="1318"/>
    </location>
</feature>
<evidence type="ECO:0000256" key="2">
    <source>
        <dbReference type="SAM" id="MobiDB-lite"/>
    </source>
</evidence>
<feature type="coiled-coil region" evidence="1">
    <location>
        <begin position="1239"/>
        <end position="1276"/>
    </location>
</feature>
<evidence type="ECO:0000313" key="4">
    <source>
        <dbReference type="Proteomes" id="UP001642540"/>
    </source>
</evidence>
<evidence type="ECO:0000256" key="1">
    <source>
        <dbReference type="SAM" id="Coils"/>
    </source>
</evidence>
<reference evidence="3 4" key="1">
    <citation type="submission" date="2024-08" db="EMBL/GenBank/DDBJ databases">
        <authorList>
            <person name="Cucini C."/>
            <person name="Frati F."/>
        </authorList>
    </citation>
    <scope>NUCLEOTIDE SEQUENCE [LARGE SCALE GENOMIC DNA]</scope>
</reference>
<keyword evidence="1" id="KW-0175">Coiled coil</keyword>
<gene>
    <name evidence="3" type="ORF">ODALV1_LOCUS21437</name>
</gene>
<comment type="caution">
    <text evidence="3">The sequence shown here is derived from an EMBL/GenBank/DDBJ whole genome shotgun (WGS) entry which is preliminary data.</text>
</comment>
<feature type="compositionally biased region" description="Polar residues" evidence="2">
    <location>
        <begin position="49"/>
        <end position="59"/>
    </location>
</feature>
<feature type="region of interest" description="Disordered" evidence="2">
    <location>
        <begin position="1"/>
        <end position="60"/>
    </location>
</feature>
<keyword evidence="4" id="KW-1185">Reference proteome</keyword>
<name>A0ABP1RCV0_9HEXA</name>
<dbReference type="EMBL" id="CAXLJM020000072">
    <property type="protein sequence ID" value="CAL8126526.1"/>
    <property type="molecule type" value="Genomic_DNA"/>
</dbReference>